<proteinExistence type="predicted"/>
<accession>A0A4P9W8G9</accession>
<feature type="region of interest" description="Disordered" evidence="1">
    <location>
        <begin position="82"/>
        <end position="114"/>
    </location>
</feature>
<keyword evidence="3" id="KW-1185">Reference proteome</keyword>
<evidence type="ECO:0000313" key="3">
    <source>
        <dbReference type="Proteomes" id="UP000269721"/>
    </source>
</evidence>
<evidence type="ECO:0000256" key="1">
    <source>
        <dbReference type="SAM" id="MobiDB-lite"/>
    </source>
</evidence>
<evidence type="ECO:0000313" key="2">
    <source>
        <dbReference type="EMBL" id="RKO87753.1"/>
    </source>
</evidence>
<protein>
    <submittedName>
        <fullName evidence="2">Uncharacterized protein</fullName>
    </submittedName>
</protein>
<sequence length="259" mass="28125">MPCWPRSSLCFDVTSFGLPGPAAASRAEICRWYRETSGLLATGDAAGSKRNAVACGRLALRRDPQADQIPRFFCEVQRQNTAARPRSRPHLPPKVNSNFGSRTAEKQMKDTESHNKHVVMIKTTGGHGQSSLRSINTVDAAAGIAFLRILFGSNVAEGALEHVSGVGLAVDRERNLLHHLPLESYRPKVKTNLALGTPIPAVLKAEFVQAADALKQMKRISRAQEDVSKSTQGAGVTPPPPFPFANIMQARRCDATTYT</sequence>
<dbReference type="AlphaFoldDB" id="A0A4P9W8G9"/>
<dbReference type="EMBL" id="KZ997179">
    <property type="protein sequence ID" value="RKO87753.1"/>
    <property type="molecule type" value="Genomic_DNA"/>
</dbReference>
<gene>
    <name evidence="2" type="ORF">BDK51DRAFT_51059</name>
</gene>
<organism evidence="2 3">
    <name type="scientific">Blyttiomyces helicus</name>
    <dbReference type="NCBI Taxonomy" id="388810"/>
    <lineage>
        <taxon>Eukaryota</taxon>
        <taxon>Fungi</taxon>
        <taxon>Fungi incertae sedis</taxon>
        <taxon>Chytridiomycota</taxon>
        <taxon>Chytridiomycota incertae sedis</taxon>
        <taxon>Chytridiomycetes</taxon>
        <taxon>Chytridiomycetes incertae sedis</taxon>
        <taxon>Blyttiomyces</taxon>
    </lineage>
</organism>
<name>A0A4P9W8G9_9FUNG</name>
<reference evidence="3" key="1">
    <citation type="journal article" date="2018" name="Nat. Microbiol.">
        <title>Leveraging single-cell genomics to expand the fungal tree of life.</title>
        <authorList>
            <person name="Ahrendt S.R."/>
            <person name="Quandt C.A."/>
            <person name="Ciobanu D."/>
            <person name="Clum A."/>
            <person name="Salamov A."/>
            <person name="Andreopoulos B."/>
            <person name="Cheng J.F."/>
            <person name="Woyke T."/>
            <person name="Pelin A."/>
            <person name="Henrissat B."/>
            <person name="Reynolds N.K."/>
            <person name="Benny G.L."/>
            <person name="Smith M.E."/>
            <person name="James T.Y."/>
            <person name="Grigoriev I.V."/>
        </authorList>
    </citation>
    <scope>NUCLEOTIDE SEQUENCE [LARGE SCALE GENOMIC DNA]</scope>
</reference>
<feature type="compositionally biased region" description="Basic and acidic residues" evidence="1">
    <location>
        <begin position="103"/>
        <end position="114"/>
    </location>
</feature>
<dbReference type="Proteomes" id="UP000269721">
    <property type="component" value="Unassembled WGS sequence"/>
</dbReference>